<dbReference type="InterPro" id="IPR050951">
    <property type="entry name" value="Retrovirus_Pol_polyprotein"/>
</dbReference>
<dbReference type="Gene3D" id="3.10.10.10">
    <property type="entry name" value="HIV Type 1 Reverse Transcriptase, subunit A, domain 1"/>
    <property type="match status" value="1"/>
</dbReference>
<dbReference type="FunFam" id="3.30.420.10:FF:000063">
    <property type="entry name" value="Retrovirus-related Pol polyprotein from transposon 297-like Protein"/>
    <property type="match status" value="1"/>
</dbReference>
<dbReference type="STRING" id="84645.A0A498M155"/>
<name>A0A498M155_LABRO</name>
<dbReference type="CDD" id="cd09274">
    <property type="entry name" value="RNase_HI_RT_Ty3"/>
    <property type="match status" value="1"/>
</dbReference>
<dbReference type="CDD" id="cd01647">
    <property type="entry name" value="RT_LTR"/>
    <property type="match status" value="1"/>
</dbReference>
<dbReference type="GO" id="GO:0015074">
    <property type="term" value="P:DNA integration"/>
    <property type="evidence" value="ECO:0007669"/>
    <property type="project" value="InterPro"/>
</dbReference>
<dbReference type="SUPFAM" id="SSF56672">
    <property type="entry name" value="DNA/RNA polymerases"/>
    <property type="match status" value="1"/>
</dbReference>
<dbReference type="PANTHER" id="PTHR37984:SF13">
    <property type="entry name" value="RIBONUCLEASE H"/>
    <property type="match status" value="1"/>
</dbReference>
<dbReference type="InterPro" id="IPR043128">
    <property type="entry name" value="Rev_trsase/Diguanyl_cyclase"/>
</dbReference>
<dbReference type="FunFam" id="3.10.20.370:FF:000001">
    <property type="entry name" value="Retrovirus-related Pol polyprotein from transposon 17.6-like protein"/>
    <property type="match status" value="1"/>
</dbReference>
<dbReference type="Gene3D" id="1.10.340.70">
    <property type="match status" value="1"/>
</dbReference>
<comment type="caution">
    <text evidence="6">The sequence shown here is derived from an EMBL/GenBank/DDBJ whole genome shotgun (WGS) entry which is preliminary data.</text>
</comment>
<dbReference type="Pfam" id="PF17919">
    <property type="entry name" value="RT_RNaseH_2"/>
    <property type="match status" value="1"/>
</dbReference>
<reference evidence="6 7" key="1">
    <citation type="submission" date="2018-03" db="EMBL/GenBank/DDBJ databases">
        <title>Draft genome sequence of Rohu Carp (Labeo rohita).</title>
        <authorList>
            <person name="Das P."/>
            <person name="Kushwaha B."/>
            <person name="Joshi C.G."/>
            <person name="Kumar D."/>
            <person name="Nagpure N.S."/>
            <person name="Sahoo L."/>
            <person name="Das S.P."/>
            <person name="Bit A."/>
            <person name="Patnaik S."/>
            <person name="Meher P.K."/>
            <person name="Jayasankar P."/>
            <person name="Koringa P.G."/>
            <person name="Patel N.V."/>
            <person name="Hinsu A.T."/>
            <person name="Kumar R."/>
            <person name="Pandey M."/>
            <person name="Agarwal S."/>
            <person name="Srivastava S."/>
            <person name="Singh M."/>
            <person name="Iquebal M.A."/>
            <person name="Jaiswal S."/>
            <person name="Angadi U.B."/>
            <person name="Kumar N."/>
            <person name="Raza M."/>
            <person name="Shah T.M."/>
            <person name="Rai A."/>
            <person name="Jena J.K."/>
        </authorList>
    </citation>
    <scope>NUCLEOTIDE SEQUENCE [LARGE SCALE GENOMIC DNA]</scope>
    <source>
        <strain evidence="6">DASCIFA01</strain>
        <tissue evidence="6">Testis</tissue>
    </source>
</reference>
<dbReference type="GO" id="GO:0004523">
    <property type="term" value="F:RNA-DNA hybrid ribonuclease activity"/>
    <property type="evidence" value="ECO:0007669"/>
    <property type="project" value="UniProtKB-EC"/>
</dbReference>
<evidence type="ECO:0000256" key="2">
    <source>
        <dbReference type="ARBA" id="ARBA00012180"/>
    </source>
</evidence>
<dbReference type="Gene3D" id="3.30.420.10">
    <property type="entry name" value="Ribonuclease H-like superfamily/Ribonuclease H"/>
    <property type="match status" value="1"/>
</dbReference>
<keyword evidence="7" id="KW-1185">Reference proteome</keyword>
<dbReference type="InterPro" id="IPR000477">
    <property type="entry name" value="RT_dom"/>
</dbReference>
<evidence type="ECO:0000259" key="4">
    <source>
        <dbReference type="PROSITE" id="PS50878"/>
    </source>
</evidence>
<dbReference type="AlphaFoldDB" id="A0A498M155"/>
<dbReference type="EC" id="3.1.26.4" evidence="2"/>
<accession>A0A498M155</accession>
<dbReference type="GO" id="GO:0003676">
    <property type="term" value="F:nucleic acid binding"/>
    <property type="evidence" value="ECO:0007669"/>
    <property type="project" value="InterPro"/>
</dbReference>
<evidence type="ECO:0000259" key="5">
    <source>
        <dbReference type="PROSITE" id="PS50994"/>
    </source>
</evidence>
<dbReference type="Gene3D" id="3.30.70.270">
    <property type="match status" value="2"/>
</dbReference>
<proteinExistence type="inferred from homology"/>
<dbReference type="InterPro" id="IPR043502">
    <property type="entry name" value="DNA/RNA_pol_sf"/>
</dbReference>
<feature type="domain" description="Reverse transcriptase" evidence="4">
    <location>
        <begin position="1"/>
        <end position="248"/>
    </location>
</feature>
<dbReference type="Pfam" id="PF00665">
    <property type="entry name" value="rve"/>
    <property type="match status" value="1"/>
</dbReference>
<evidence type="ECO:0000313" key="7">
    <source>
        <dbReference type="Proteomes" id="UP000290572"/>
    </source>
</evidence>
<dbReference type="PROSITE" id="PS50878">
    <property type="entry name" value="RT_POL"/>
    <property type="match status" value="1"/>
</dbReference>
<dbReference type="Proteomes" id="UP000290572">
    <property type="component" value="Unassembled WGS sequence"/>
</dbReference>
<dbReference type="InterPro" id="IPR012337">
    <property type="entry name" value="RNaseH-like_sf"/>
</dbReference>
<dbReference type="InterPro" id="IPR001584">
    <property type="entry name" value="Integrase_cat-core"/>
</dbReference>
<evidence type="ECO:0000256" key="1">
    <source>
        <dbReference type="ARBA" id="ARBA00010879"/>
    </source>
</evidence>
<comment type="similarity">
    <text evidence="1">Belongs to the beta type-B retroviral polymerase family. HERV class-II K(HML-2) pol subfamily.</text>
</comment>
<dbReference type="SUPFAM" id="SSF53098">
    <property type="entry name" value="Ribonuclease H-like"/>
    <property type="match status" value="1"/>
</dbReference>
<dbReference type="FunFam" id="1.10.340.70:FF:000003">
    <property type="entry name" value="Protein CBG25708"/>
    <property type="match status" value="1"/>
</dbReference>
<dbReference type="Pfam" id="PF00078">
    <property type="entry name" value="RVT_1"/>
    <property type="match status" value="1"/>
</dbReference>
<dbReference type="InterPro" id="IPR041577">
    <property type="entry name" value="RT_RNaseH_2"/>
</dbReference>
<dbReference type="PROSITE" id="PS50994">
    <property type="entry name" value="INTEGRASE"/>
    <property type="match status" value="1"/>
</dbReference>
<gene>
    <name evidence="6" type="ORF">ROHU_009043</name>
</gene>
<dbReference type="EMBL" id="QBIY01012903">
    <property type="protein sequence ID" value="RXN14538.1"/>
    <property type="molecule type" value="Genomic_DNA"/>
</dbReference>
<protein>
    <recommendedName>
        <fullName evidence="3">Gypsy retrotransposon integrase-like protein 1</fullName>
        <ecNumber evidence="2">3.1.26.4</ecNumber>
    </recommendedName>
</protein>
<dbReference type="InterPro" id="IPR041588">
    <property type="entry name" value="Integrase_H2C2"/>
</dbReference>
<dbReference type="Pfam" id="PF17921">
    <property type="entry name" value="Integrase_H2C2"/>
    <property type="match status" value="1"/>
</dbReference>
<sequence>MVRMVSKENTGLSVVLEKHAEVFKDGLGTMKDITAKLDIKPGSKPKCCKVRSVPYAIRAKVETALKELVTSGVIVPVSNSDWATPIVPVLKKDGSIRICGDFKVTVNPVLSADQYPLPLIDDLFAGLAGGQRFSKIDLSQAYLQMKVDETSKELLTIVTHKGLFRYQRLPFCVTSAPSLFQRAMDQVLSGLARVQCYLDDILVTGKTEAEHLSNLDSTLQRLKQYGLRVRKDKCEFFKQTVKYLGHVINADGLHKAPFKVRAILEAPAPQNTSQLRSFIGLLNYYGRFIKGLATLLRPLHQLLCSNQSWEWTQQCETTFQEAKKALVKSGVLTHFNPNLPLQLACDASPYGVGAVISHIMPSGEERPIAFASRTLNKSESKYAQIEREALGIIFGVRKFHQYLYGRPFILLTDHRPLTTILGPHTGIPSLAASQMQRWALLLSAHTYEIRYRKAELHANADGLSRLQLPVTCLESKQKDIFYFEQVKMAPVTSTQVRRCTRTDPILSEVMEMVKDGHVPKDTTNFKPYLTRKNELSIHSGCLLWGQRVIIPPTLRKPVLQQLHVGHCGMVRMKELARSYFWWPGLNGDIEGKARSCPSCQKVRNEPQLAPLHPWDWPETPWQHVHVDFAGPVEGKMLLIVVDAHSKWPEVAVMHSTTAEKTAVKLGEMFSRFGYPEQLISDNGPQFTSHEFAVFLQQCGIQHIKSAPYHPATNGLAERMVQTIKHALKMSQGQGSLQQHLNDFLLSYQNTSHGTTKASPASLMLKHSLRSGFDLLRPSTVKEVVTRQQQKQVHRRDMKAKRRLFHPGQNILARNYTSGPK</sequence>
<dbReference type="InterPro" id="IPR036397">
    <property type="entry name" value="RNaseH_sf"/>
</dbReference>
<dbReference type="PANTHER" id="PTHR37984">
    <property type="entry name" value="PROTEIN CBG26694"/>
    <property type="match status" value="1"/>
</dbReference>
<feature type="domain" description="Integrase catalytic" evidence="5">
    <location>
        <begin position="616"/>
        <end position="767"/>
    </location>
</feature>
<evidence type="ECO:0000256" key="3">
    <source>
        <dbReference type="ARBA" id="ARBA00039658"/>
    </source>
</evidence>
<dbReference type="FunFam" id="3.30.70.270:FF:000026">
    <property type="entry name" value="Transposon Ty3-G Gag-Pol polyprotein"/>
    <property type="match status" value="1"/>
</dbReference>
<organism evidence="6 7">
    <name type="scientific">Labeo rohita</name>
    <name type="common">Indian major carp</name>
    <name type="synonym">Cyprinus rohita</name>
    <dbReference type="NCBI Taxonomy" id="84645"/>
    <lineage>
        <taxon>Eukaryota</taxon>
        <taxon>Metazoa</taxon>
        <taxon>Chordata</taxon>
        <taxon>Craniata</taxon>
        <taxon>Vertebrata</taxon>
        <taxon>Euteleostomi</taxon>
        <taxon>Actinopterygii</taxon>
        <taxon>Neopterygii</taxon>
        <taxon>Teleostei</taxon>
        <taxon>Ostariophysi</taxon>
        <taxon>Cypriniformes</taxon>
        <taxon>Cyprinidae</taxon>
        <taxon>Labeoninae</taxon>
        <taxon>Labeonini</taxon>
        <taxon>Labeo</taxon>
    </lineage>
</organism>
<evidence type="ECO:0000313" key="6">
    <source>
        <dbReference type="EMBL" id="RXN14538.1"/>
    </source>
</evidence>